<evidence type="ECO:0000313" key="3">
    <source>
        <dbReference type="Proteomes" id="UP000054558"/>
    </source>
</evidence>
<keyword evidence="1" id="KW-0812">Transmembrane</keyword>
<gene>
    <name evidence="2" type="ORF">KFL_001460050</name>
</gene>
<sequence length="644" mass="68622">MAAAHQCAAVRQGPQLICSALTVAILFTSAVIAIEVQEAGSLTALVGSKAARQTYFEWNLGYALSNIQQYLGDKDPVTVLDWQKVYRQQATLNTAVLGRGGRASDGANGTLRYIIQGSLNGYAYRADTNATATMNKALPARLSGEPSYLGTGMMPIVCAQTRVEPAATKGGIECNVLLAQAVVKVGLPPANPADNASYSSAQLLDCGSQCQSFNDSFQLQSAATGIHFPLSYTQLYVEQAAQFSSLPIDTQSFIGEQNNPLSLENLQTTATLNAYAPLNNTPVCSGTTSVVPSLSSYILGGTTAFCARWNGFLVAFAWQGKLPEFNNMAEEDCAQLYREPYWGYLFSLGETRNFITSNNDPVCSAKSYTTTLASAAQNTFGMRYTVGYLSPESAAAIADLAYLHFSPQSMLQLDGLVHVANSTKIMADPRSGDACLLKQRDPSEGIVGDGTVNLGSDLVKSLLALAIQSAYASNQGSTIAAARAQIVALLSRFTLNSALSNAVASIAAGYGVNAFKSRLPFLSDNKSWVTIVVRLAGSLVEALSVNVATIAYLWGLVAHRYEHATASWVHTSLNQVAAYESFTLLASTKVTLTGQVQRFEIQVAIILAAILISSALVMYRWHFATQAAEDRKGSVFTGLGTGYL</sequence>
<evidence type="ECO:0000313" key="2">
    <source>
        <dbReference type="EMBL" id="GAQ83378.1"/>
    </source>
</evidence>
<keyword evidence="1" id="KW-1133">Transmembrane helix</keyword>
<feature type="transmembrane region" description="Helical" evidence="1">
    <location>
        <begin position="601"/>
        <end position="621"/>
    </location>
</feature>
<accession>A0A1Y1I5I3</accession>
<keyword evidence="1" id="KW-0472">Membrane</keyword>
<name>A0A1Y1I5I3_KLENI</name>
<dbReference type="Proteomes" id="UP000054558">
    <property type="component" value="Unassembled WGS sequence"/>
</dbReference>
<protein>
    <submittedName>
        <fullName evidence="2">Uncharacterized protein</fullName>
    </submittedName>
</protein>
<proteinExistence type="predicted"/>
<dbReference type="EMBL" id="DF237095">
    <property type="protein sequence ID" value="GAQ83378.1"/>
    <property type="molecule type" value="Genomic_DNA"/>
</dbReference>
<reference evidence="2 3" key="1">
    <citation type="journal article" date="2014" name="Nat. Commun.">
        <title>Klebsormidium flaccidum genome reveals primary factors for plant terrestrial adaptation.</title>
        <authorList>
            <person name="Hori K."/>
            <person name="Maruyama F."/>
            <person name="Fujisawa T."/>
            <person name="Togashi T."/>
            <person name="Yamamoto N."/>
            <person name="Seo M."/>
            <person name="Sato S."/>
            <person name="Yamada T."/>
            <person name="Mori H."/>
            <person name="Tajima N."/>
            <person name="Moriyama T."/>
            <person name="Ikeuchi M."/>
            <person name="Watanabe M."/>
            <person name="Wada H."/>
            <person name="Kobayashi K."/>
            <person name="Saito M."/>
            <person name="Masuda T."/>
            <person name="Sasaki-Sekimoto Y."/>
            <person name="Mashiguchi K."/>
            <person name="Awai K."/>
            <person name="Shimojima M."/>
            <person name="Masuda S."/>
            <person name="Iwai M."/>
            <person name="Nobusawa T."/>
            <person name="Narise T."/>
            <person name="Kondo S."/>
            <person name="Saito H."/>
            <person name="Sato R."/>
            <person name="Murakawa M."/>
            <person name="Ihara Y."/>
            <person name="Oshima-Yamada Y."/>
            <person name="Ohtaka K."/>
            <person name="Satoh M."/>
            <person name="Sonobe K."/>
            <person name="Ishii M."/>
            <person name="Ohtani R."/>
            <person name="Kanamori-Sato M."/>
            <person name="Honoki R."/>
            <person name="Miyazaki D."/>
            <person name="Mochizuki H."/>
            <person name="Umetsu J."/>
            <person name="Higashi K."/>
            <person name="Shibata D."/>
            <person name="Kamiya Y."/>
            <person name="Sato N."/>
            <person name="Nakamura Y."/>
            <person name="Tabata S."/>
            <person name="Ida S."/>
            <person name="Kurokawa K."/>
            <person name="Ohta H."/>
        </authorList>
    </citation>
    <scope>NUCLEOTIDE SEQUENCE [LARGE SCALE GENOMIC DNA]</scope>
    <source>
        <strain evidence="2 3">NIES-2285</strain>
    </source>
</reference>
<organism evidence="2 3">
    <name type="scientific">Klebsormidium nitens</name>
    <name type="common">Green alga</name>
    <name type="synonym">Ulothrix nitens</name>
    <dbReference type="NCBI Taxonomy" id="105231"/>
    <lineage>
        <taxon>Eukaryota</taxon>
        <taxon>Viridiplantae</taxon>
        <taxon>Streptophyta</taxon>
        <taxon>Klebsormidiophyceae</taxon>
        <taxon>Klebsormidiales</taxon>
        <taxon>Klebsormidiaceae</taxon>
        <taxon>Klebsormidium</taxon>
    </lineage>
</organism>
<evidence type="ECO:0000256" key="1">
    <source>
        <dbReference type="SAM" id="Phobius"/>
    </source>
</evidence>
<keyword evidence="3" id="KW-1185">Reference proteome</keyword>
<dbReference type="AlphaFoldDB" id="A0A1Y1I5I3"/>